<protein>
    <recommendedName>
        <fullName evidence="2">SPOR domain-containing protein</fullName>
    </recommendedName>
</protein>
<evidence type="ECO:0000256" key="1">
    <source>
        <dbReference type="SAM" id="Phobius"/>
    </source>
</evidence>
<dbReference type="EMBL" id="CP046640">
    <property type="protein sequence ID" value="QTL97245.1"/>
    <property type="molecule type" value="Genomic_DNA"/>
</dbReference>
<proteinExistence type="predicted"/>
<dbReference type="Proteomes" id="UP000665020">
    <property type="component" value="Chromosome"/>
</dbReference>
<evidence type="ECO:0000259" key="2">
    <source>
        <dbReference type="PROSITE" id="PS51724"/>
    </source>
</evidence>
<dbReference type="PROSITE" id="PS51724">
    <property type="entry name" value="SPOR"/>
    <property type="match status" value="1"/>
</dbReference>
<sequence>MERRNSLSLTTVVIVLALFALFVGYLLGNWIIQLVVGTSPDDSSQLTENKVVEEEIIVEDDNDSDLESSTRYISEDKNDQKTISINQQLSGDVFVVQVGAFSSYNNAVVLKEELASKGFQAVITEGEPFKVQLGATTDREKAEKTKEEIKKLGYDAFITH</sequence>
<dbReference type="Pfam" id="PF05036">
    <property type="entry name" value="SPOR"/>
    <property type="match status" value="1"/>
</dbReference>
<dbReference type="InterPro" id="IPR036680">
    <property type="entry name" value="SPOR-like_sf"/>
</dbReference>
<dbReference type="GO" id="GO:0042834">
    <property type="term" value="F:peptidoglycan binding"/>
    <property type="evidence" value="ECO:0007669"/>
    <property type="project" value="InterPro"/>
</dbReference>
<keyword evidence="1" id="KW-0812">Transmembrane</keyword>
<dbReference type="KEGG" id="ifn:GM661_04250"/>
<dbReference type="SUPFAM" id="SSF110997">
    <property type="entry name" value="Sporulation related repeat"/>
    <property type="match status" value="1"/>
</dbReference>
<gene>
    <name evidence="3" type="ORF">GM661_04250</name>
</gene>
<keyword evidence="1" id="KW-0472">Membrane</keyword>
<accession>A0A8A7KAY3</accession>
<dbReference type="InterPro" id="IPR007730">
    <property type="entry name" value="SPOR-like_dom"/>
</dbReference>
<dbReference type="Gene3D" id="3.30.70.1070">
    <property type="entry name" value="Sporulation related repeat"/>
    <property type="match status" value="1"/>
</dbReference>
<feature type="domain" description="SPOR" evidence="2">
    <location>
        <begin position="88"/>
        <end position="160"/>
    </location>
</feature>
<organism evidence="3 4">
    <name type="scientific">Iocasia fonsfrigidae</name>
    <dbReference type="NCBI Taxonomy" id="2682810"/>
    <lineage>
        <taxon>Bacteria</taxon>
        <taxon>Bacillati</taxon>
        <taxon>Bacillota</taxon>
        <taxon>Clostridia</taxon>
        <taxon>Halanaerobiales</taxon>
        <taxon>Halanaerobiaceae</taxon>
        <taxon>Iocasia</taxon>
    </lineage>
</organism>
<name>A0A8A7KAY3_9FIRM</name>
<dbReference type="AlphaFoldDB" id="A0A8A7KAY3"/>
<evidence type="ECO:0000313" key="4">
    <source>
        <dbReference type="Proteomes" id="UP000665020"/>
    </source>
</evidence>
<evidence type="ECO:0000313" key="3">
    <source>
        <dbReference type="EMBL" id="QTL97245.1"/>
    </source>
</evidence>
<keyword evidence="1" id="KW-1133">Transmembrane helix</keyword>
<feature type="transmembrane region" description="Helical" evidence="1">
    <location>
        <begin position="12"/>
        <end position="32"/>
    </location>
</feature>
<dbReference type="RefSeq" id="WP_230868887.1">
    <property type="nucleotide sequence ID" value="NZ_CP046640.1"/>
</dbReference>
<reference evidence="3" key="1">
    <citation type="submission" date="2019-12" db="EMBL/GenBank/DDBJ databases">
        <authorList>
            <person name="zhang j."/>
            <person name="sun C.M."/>
        </authorList>
    </citation>
    <scope>NUCLEOTIDE SEQUENCE</scope>
    <source>
        <strain evidence="3">NS-1</strain>
    </source>
</reference>
<keyword evidence="4" id="KW-1185">Reference proteome</keyword>